<keyword evidence="2" id="KW-0677">Repeat</keyword>
<dbReference type="Proteomes" id="UP000813824">
    <property type="component" value="Unassembled WGS sequence"/>
</dbReference>
<sequence length="983" mass="105674">MHRSSVLHILSVLSFLYDHAVAQSPTAPRWGQAASLLQNTLYVHGGRTDQFNEYAYTSAPVTNDLLTLDLSTSFDASSPPWKYIGGCSNCTAPQGPAIAWHTLSAFNTTDFLLFGGDPGPNSPIVLPEKADSAVLLGLDGGNYTWDYVPEGWAREPLRRIYHTASMSQGKVWIIGGLHADGSGHAFSQHFVFDPTTPSFTQLTASGGPPDIYGHASAVLDNGWLLVFGGYSPSLQSLVPMSTIWGLDTTQPSANWTTLPVAGGDIPPPRRGFATALLDKGRVLIHGGADAVLQTSLSDGWILDTTKNPMVWTSVPALTQLGPRRDHTAVAMGPSVLFAFGYANNGPVTPSLFVFDTASSSFQPSFSPPASGTTPPLNTLPGPSPTSGPGSGQPGSTGLPNPGNNDGNGDGGNPIPEDPSGRSDAIPIALGTVFGIIGLMLVTTGVAYYIRRRSRSQDSFHLLSPSDEEDSPHIGHAIPVAGVAMYEKSPPLRDRLVSLLPGRTAKTVPERRDMLADEDTRQFDTDWWAPGLRRNPSSARSSVKRPSLGGKVYDSLASLRTVGGAMIDYAANTTVMRNMRKEGSGGSRSMWTRSEKEPTDPFADDWGFVRSRRPTTSRQASTYTYHDPFEDYEVESIQFDYEAPPYVDSTDDEEKGYPRLNDPPPKPYLHSAFPPAVDLTRLSPVTERPSLSTLTESGATPSDSSHSNASPSIFGTAAPTATSNTSHDTPRSPTARPSSLIDANPSPNTPPSAPIRRSNSWWIRFAKTPLLDRRSSDASRHSHPLDFRDPNPPPTRLVPIEEASISPTDSKRNSSGGHHQVWSSHAHGRSASSLQTSRTANSEALERMGQMDVVQKGSHGTDKSSSGGEPAKVLRPLSVATTSSGSGLSIMDEENFVMSPDSMLDPSLPQSPTYVPPRKRSPTGAIAERVQEYERRMSQSQNQDEKPPRSPPPVRSRQRGSVYGVAPRASLYVANPDRERSGSS</sequence>
<gene>
    <name evidence="6" type="ORF">BXZ70DRAFT_140537</name>
</gene>
<feature type="chain" id="PRO_5035418186" description="Galactose oxidase" evidence="5">
    <location>
        <begin position="23"/>
        <end position="983"/>
    </location>
</feature>
<feature type="compositionally biased region" description="Low complexity" evidence="3">
    <location>
        <begin position="363"/>
        <end position="387"/>
    </location>
</feature>
<feature type="region of interest" description="Disordered" evidence="3">
    <location>
        <begin position="643"/>
        <end position="755"/>
    </location>
</feature>
<evidence type="ECO:0000313" key="6">
    <source>
        <dbReference type="EMBL" id="KAH8100961.1"/>
    </source>
</evidence>
<dbReference type="SUPFAM" id="SSF117281">
    <property type="entry name" value="Kelch motif"/>
    <property type="match status" value="1"/>
</dbReference>
<feature type="compositionally biased region" description="Polar residues" evidence="3">
    <location>
        <begin position="688"/>
        <end position="700"/>
    </location>
</feature>
<proteinExistence type="predicted"/>
<feature type="compositionally biased region" description="Basic and acidic residues" evidence="3">
    <location>
        <begin position="928"/>
        <end position="947"/>
    </location>
</feature>
<dbReference type="InterPro" id="IPR015915">
    <property type="entry name" value="Kelch-typ_b-propeller"/>
</dbReference>
<evidence type="ECO:0000256" key="1">
    <source>
        <dbReference type="ARBA" id="ARBA00022441"/>
    </source>
</evidence>
<feature type="compositionally biased region" description="Basic and acidic residues" evidence="3">
    <location>
        <begin position="772"/>
        <end position="788"/>
    </location>
</feature>
<keyword evidence="7" id="KW-1185">Reference proteome</keyword>
<dbReference type="SUPFAM" id="SSF50965">
    <property type="entry name" value="Galactose oxidase, central domain"/>
    <property type="match status" value="1"/>
</dbReference>
<feature type="compositionally biased region" description="Low complexity" evidence="3">
    <location>
        <begin position="701"/>
        <end position="711"/>
    </location>
</feature>
<evidence type="ECO:0008006" key="8">
    <source>
        <dbReference type="Google" id="ProtNLM"/>
    </source>
</evidence>
<keyword evidence="5" id="KW-0732">Signal</keyword>
<dbReference type="Gene3D" id="2.120.10.80">
    <property type="entry name" value="Kelch-type beta propeller"/>
    <property type="match status" value="3"/>
</dbReference>
<feature type="compositionally biased region" description="Low complexity" evidence="3">
    <location>
        <begin position="395"/>
        <end position="404"/>
    </location>
</feature>
<keyword evidence="4" id="KW-0472">Membrane</keyword>
<feature type="compositionally biased region" description="Polar residues" evidence="3">
    <location>
        <begin position="829"/>
        <end position="841"/>
    </location>
</feature>
<feature type="region of interest" description="Disordered" evidence="3">
    <location>
        <begin position="772"/>
        <end position="886"/>
    </location>
</feature>
<organism evidence="6 7">
    <name type="scientific">Cristinia sonorae</name>
    <dbReference type="NCBI Taxonomy" id="1940300"/>
    <lineage>
        <taxon>Eukaryota</taxon>
        <taxon>Fungi</taxon>
        <taxon>Dikarya</taxon>
        <taxon>Basidiomycota</taxon>
        <taxon>Agaricomycotina</taxon>
        <taxon>Agaricomycetes</taxon>
        <taxon>Agaricomycetidae</taxon>
        <taxon>Agaricales</taxon>
        <taxon>Pleurotineae</taxon>
        <taxon>Stephanosporaceae</taxon>
        <taxon>Cristinia</taxon>
    </lineage>
</organism>
<feature type="compositionally biased region" description="Polar residues" evidence="3">
    <location>
        <begin position="804"/>
        <end position="822"/>
    </location>
</feature>
<dbReference type="Pfam" id="PF24681">
    <property type="entry name" value="Kelch_KLHDC2_KLHL20_DRC7"/>
    <property type="match status" value="1"/>
</dbReference>
<keyword evidence="4" id="KW-0812">Transmembrane</keyword>
<protein>
    <recommendedName>
        <fullName evidence="8">Galactose oxidase</fullName>
    </recommendedName>
</protein>
<keyword evidence="1" id="KW-0880">Kelch repeat</keyword>
<accession>A0A8K0XQ70</accession>
<name>A0A8K0XQ70_9AGAR</name>
<dbReference type="PANTHER" id="PTHR46093">
    <property type="entry name" value="ACYL-COA-BINDING DOMAIN-CONTAINING PROTEIN 5"/>
    <property type="match status" value="1"/>
</dbReference>
<feature type="compositionally biased region" description="Polar residues" evidence="3">
    <location>
        <begin position="718"/>
        <end position="736"/>
    </location>
</feature>
<evidence type="ECO:0000256" key="2">
    <source>
        <dbReference type="ARBA" id="ARBA00022737"/>
    </source>
</evidence>
<evidence type="ECO:0000256" key="4">
    <source>
        <dbReference type="SAM" id="Phobius"/>
    </source>
</evidence>
<reference evidence="6" key="1">
    <citation type="journal article" date="2021" name="New Phytol.">
        <title>Evolutionary innovations through gain and loss of genes in the ectomycorrhizal Boletales.</title>
        <authorList>
            <person name="Wu G."/>
            <person name="Miyauchi S."/>
            <person name="Morin E."/>
            <person name="Kuo A."/>
            <person name="Drula E."/>
            <person name="Varga T."/>
            <person name="Kohler A."/>
            <person name="Feng B."/>
            <person name="Cao Y."/>
            <person name="Lipzen A."/>
            <person name="Daum C."/>
            <person name="Hundley H."/>
            <person name="Pangilinan J."/>
            <person name="Johnson J."/>
            <person name="Barry K."/>
            <person name="LaButti K."/>
            <person name="Ng V."/>
            <person name="Ahrendt S."/>
            <person name="Min B."/>
            <person name="Choi I.G."/>
            <person name="Park H."/>
            <person name="Plett J.M."/>
            <person name="Magnuson J."/>
            <person name="Spatafora J.W."/>
            <person name="Nagy L.G."/>
            <person name="Henrissat B."/>
            <person name="Grigoriev I.V."/>
            <person name="Yang Z.L."/>
            <person name="Xu J."/>
            <person name="Martin F.M."/>
        </authorList>
    </citation>
    <scope>NUCLEOTIDE SEQUENCE</scope>
    <source>
        <strain evidence="6">KKN 215</strain>
    </source>
</reference>
<evidence type="ECO:0000256" key="3">
    <source>
        <dbReference type="SAM" id="MobiDB-lite"/>
    </source>
</evidence>
<dbReference type="PANTHER" id="PTHR46093:SF18">
    <property type="entry name" value="FIBRONECTIN TYPE-III DOMAIN-CONTAINING PROTEIN"/>
    <property type="match status" value="1"/>
</dbReference>
<feature type="signal peptide" evidence="5">
    <location>
        <begin position="1"/>
        <end position="22"/>
    </location>
</feature>
<dbReference type="EMBL" id="JAEVFJ010000014">
    <property type="protein sequence ID" value="KAH8100961.1"/>
    <property type="molecule type" value="Genomic_DNA"/>
</dbReference>
<keyword evidence="4" id="KW-1133">Transmembrane helix</keyword>
<comment type="caution">
    <text evidence="6">The sequence shown here is derived from an EMBL/GenBank/DDBJ whole genome shotgun (WGS) entry which is preliminary data.</text>
</comment>
<evidence type="ECO:0000313" key="7">
    <source>
        <dbReference type="Proteomes" id="UP000813824"/>
    </source>
</evidence>
<feature type="transmembrane region" description="Helical" evidence="4">
    <location>
        <begin position="427"/>
        <end position="449"/>
    </location>
</feature>
<dbReference type="OrthoDB" id="432528at2759"/>
<evidence type="ECO:0000256" key="5">
    <source>
        <dbReference type="SAM" id="SignalP"/>
    </source>
</evidence>
<dbReference type="CDD" id="cd12087">
    <property type="entry name" value="TM_EGFR-like"/>
    <property type="match status" value="1"/>
</dbReference>
<feature type="region of interest" description="Disordered" evidence="3">
    <location>
        <begin position="363"/>
        <end position="422"/>
    </location>
</feature>
<feature type="region of interest" description="Disordered" evidence="3">
    <location>
        <begin position="898"/>
        <end position="983"/>
    </location>
</feature>
<dbReference type="InterPro" id="IPR011043">
    <property type="entry name" value="Gal_Oxase/kelch_b-propeller"/>
</dbReference>
<dbReference type="AlphaFoldDB" id="A0A8K0XQ70"/>